<keyword evidence="3" id="KW-0479">Metal-binding</keyword>
<keyword evidence="9" id="KW-0539">Nucleus</keyword>
<dbReference type="PROSITE" id="PS50808">
    <property type="entry name" value="ZF_BED"/>
    <property type="match status" value="1"/>
</dbReference>
<dbReference type="InterPro" id="IPR025525">
    <property type="entry name" value="hAT-like_transposase_RNase-H"/>
</dbReference>
<keyword evidence="5" id="KW-0862">Zinc</keyword>
<dbReference type="InterPro" id="IPR036236">
    <property type="entry name" value="Znf_C2H2_sf"/>
</dbReference>
<dbReference type="GO" id="GO:0005634">
    <property type="term" value="C:nucleus"/>
    <property type="evidence" value="ECO:0007669"/>
    <property type="project" value="UniProtKB-SubCell"/>
</dbReference>
<dbReference type="SUPFAM" id="SSF57667">
    <property type="entry name" value="beta-beta-alpha zinc fingers"/>
    <property type="match status" value="1"/>
</dbReference>
<dbReference type="SUPFAM" id="SSF140996">
    <property type="entry name" value="Hermes dimerisation domain"/>
    <property type="match status" value="1"/>
</dbReference>
<keyword evidence="8" id="KW-0804">Transcription</keyword>
<evidence type="ECO:0000313" key="12">
    <source>
        <dbReference type="EnsemblPlants" id="Kaladp0098s0030.1.v1.1.CDS.1"/>
    </source>
</evidence>
<dbReference type="AlphaFoldDB" id="A0A7N0V537"/>
<dbReference type="Pfam" id="PF05699">
    <property type="entry name" value="Dimer_Tnp_hAT"/>
    <property type="match status" value="1"/>
</dbReference>
<evidence type="ECO:0000256" key="7">
    <source>
        <dbReference type="ARBA" id="ARBA00023125"/>
    </source>
</evidence>
<dbReference type="GO" id="GO:0009791">
    <property type="term" value="P:post-embryonic development"/>
    <property type="evidence" value="ECO:0007669"/>
    <property type="project" value="UniProtKB-ARBA"/>
</dbReference>
<comment type="subcellular location">
    <subcellularLocation>
        <location evidence="1">Nucleus</location>
    </subcellularLocation>
</comment>
<feature type="domain" description="BED-type" evidence="11">
    <location>
        <begin position="22"/>
        <end position="80"/>
    </location>
</feature>
<keyword evidence="6" id="KW-0805">Transcription regulation</keyword>
<dbReference type="OMA" id="EREPVWA"/>
<evidence type="ECO:0000256" key="2">
    <source>
        <dbReference type="ARBA" id="ARBA00011738"/>
    </source>
</evidence>
<dbReference type="InterPro" id="IPR008906">
    <property type="entry name" value="HATC_C_dom"/>
</dbReference>
<sequence>MEEAASVSTHRKITHTHKKNYNTRSNMWDHFQKMWDESGQTIMKSKCNYCLKEYVYNSSHGTTTLRRHLMDRCEEYPYGSKRRNMMIQVNQGSKLPPIPSKFDQEFCRQALARMIIVDELPFKCVEREGFNYFISALQPLFKMPSRITVAKDCYVIYTHEKVILKKLINGLKTRISLTTDIWTSVQNIAYLCLTAHFIDDDWNLHKRILNFCQVPSHKGKDIGATIELCLIGWGIEKLCTITVDNASSNDVAVDYLRKKFNKRNNLILNGEFMHMRCCAHILNLIVKDGLTLMEQSVTLIRKAVKYVRSSPARLQHFKTCVEQERIQCGSLVCLDVPTRWNSTYLMLESVLKLYQAFERLEEQDPHLLKELKPNGLKIEWKWEKLQTLCKFLKKFYDATNIISGTLYVTSNLFFHEMVSIGNLMIGGYNDYLLQSMVEPMREKYEKYWKYSSQNFNVMILVAILMDPRYKVAYIEFCYRKFLSPDEVDGLLKTLKGIMKKLLDYYQAESSSCISSSSRDLELEVDQFYDVSGSQESLRDEFLRHLEQRDSMSRISELDKYLNDPLESIGLKFDILGWWKNNLSNYPILALIVKDVLAIPVSTVASESAFSTGGRVLDPFRSSLSPMMVQCLVCAQDWIRSSPSPINVEDSLNEVEELEACGNV</sequence>
<dbReference type="GO" id="GO:0003677">
    <property type="term" value="F:DNA binding"/>
    <property type="evidence" value="ECO:0007669"/>
    <property type="project" value="UniProtKB-KW"/>
</dbReference>
<keyword evidence="13" id="KW-1185">Reference proteome</keyword>
<proteinExistence type="predicted"/>
<dbReference type="InterPro" id="IPR012337">
    <property type="entry name" value="RNaseH-like_sf"/>
</dbReference>
<dbReference type="PANTHER" id="PTHR46481">
    <property type="entry name" value="ZINC FINGER BED DOMAIN-CONTAINING PROTEIN 4"/>
    <property type="match status" value="1"/>
</dbReference>
<evidence type="ECO:0000256" key="10">
    <source>
        <dbReference type="PROSITE-ProRule" id="PRU00027"/>
    </source>
</evidence>
<comment type="subunit">
    <text evidence="2">Homodimer.</text>
</comment>
<organism evidence="12 13">
    <name type="scientific">Kalanchoe fedtschenkoi</name>
    <name type="common">Lavender scallops</name>
    <name type="synonym">South American air plant</name>
    <dbReference type="NCBI Taxonomy" id="63787"/>
    <lineage>
        <taxon>Eukaryota</taxon>
        <taxon>Viridiplantae</taxon>
        <taxon>Streptophyta</taxon>
        <taxon>Embryophyta</taxon>
        <taxon>Tracheophyta</taxon>
        <taxon>Spermatophyta</taxon>
        <taxon>Magnoliopsida</taxon>
        <taxon>eudicotyledons</taxon>
        <taxon>Gunneridae</taxon>
        <taxon>Pentapetalae</taxon>
        <taxon>Saxifragales</taxon>
        <taxon>Crassulaceae</taxon>
        <taxon>Kalanchoe</taxon>
    </lineage>
</organism>
<dbReference type="Pfam" id="PF14372">
    <property type="entry name" value="hAT-like_RNase-H"/>
    <property type="match status" value="1"/>
</dbReference>
<dbReference type="Gramene" id="Kaladp0098s0030.1.v1.1">
    <property type="protein sequence ID" value="Kaladp0098s0030.1.v1.1.CDS.1"/>
    <property type="gene ID" value="Kaladp0098s0030.v1.1"/>
</dbReference>
<dbReference type="InterPro" id="IPR003656">
    <property type="entry name" value="Znf_BED"/>
</dbReference>
<evidence type="ECO:0000256" key="1">
    <source>
        <dbReference type="ARBA" id="ARBA00004123"/>
    </source>
</evidence>
<dbReference type="GO" id="GO:0008270">
    <property type="term" value="F:zinc ion binding"/>
    <property type="evidence" value="ECO:0007669"/>
    <property type="project" value="UniProtKB-KW"/>
</dbReference>
<keyword evidence="4 10" id="KW-0863">Zinc-finger</keyword>
<dbReference type="SUPFAM" id="SSF53098">
    <property type="entry name" value="Ribonuclease H-like"/>
    <property type="match status" value="1"/>
</dbReference>
<dbReference type="InterPro" id="IPR052035">
    <property type="entry name" value="ZnF_BED_domain_contain"/>
</dbReference>
<protein>
    <recommendedName>
        <fullName evidence="11">BED-type domain-containing protein</fullName>
    </recommendedName>
</protein>
<evidence type="ECO:0000256" key="3">
    <source>
        <dbReference type="ARBA" id="ARBA00022723"/>
    </source>
</evidence>
<name>A0A7N0V537_KALFE</name>
<accession>A0A7N0V537</accession>
<evidence type="ECO:0000256" key="5">
    <source>
        <dbReference type="ARBA" id="ARBA00022833"/>
    </source>
</evidence>
<evidence type="ECO:0000259" key="11">
    <source>
        <dbReference type="PROSITE" id="PS50808"/>
    </source>
</evidence>
<dbReference type="Proteomes" id="UP000594263">
    <property type="component" value="Unplaced"/>
</dbReference>
<evidence type="ECO:0000256" key="6">
    <source>
        <dbReference type="ARBA" id="ARBA00023015"/>
    </source>
</evidence>
<evidence type="ECO:0000256" key="8">
    <source>
        <dbReference type="ARBA" id="ARBA00023163"/>
    </source>
</evidence>
<evidence type="ECO:0000256" key="4">
    <source>
        <dbReference type="ARBA" id="ARBA00022771"/>
    </source>
</evidence>
<dbReference type="Pfam" id="PF02892">
    <property type="entry name" value="zf-BED"/>
    <property type="match status" value="1"/>
</dbReference>
<dbReference type="EnsemblPlants" id="Kaladp0098s0030.1.v1.1">
    <property type="protein sequence ID" value="Kaladp0098s0030.1.v1.1.CDS.1"/>
    <property type="gene ID" value="Kaladp0098s0030.v1.1"/>
</dbReference>
<dbReference type="GO" id="GO:0046983">
    <property type="term" value="F:protein dimerization activity"/>
    <property type="evidence" value="ECO:0007669"/>
    <property type="project" value="InterPro"/>
</dbReference>
<keyword evidence="7" id="KW-0238">DNA-binding</keyword>
<evidence type="ECO:0000256" key="9">
    <source>
        <dbReference type="ARBA" id="ARBA00023242"/>
    </source>
</evidence>
<reference evidence="12" key="1">
    <citation type="submission" date="2021-01" db="UniProtKB">
        <authorList>
            <consortium name="EnsemblPlants"/>
        </authorList>
    </citation>
    <scope>IDENTIFICATION</scope>
</reference>
<dbReference type="SMART" id="SM00614">
    <property type="entry name" value="ZnF_BED"/>
    <property type="match status" value="1"/>
</dbReference>
<dbReference type="PANTHER" id="PTHR46481:SF10">
    <property type="entry name" value="ZINC FINGER BED DOMAIN-CONTAINING PROTEIN 39"/>
    <property type="match status" value="1"/>
</dbReference>
<evidence type="ECO:0000313" key="13">
    <source>
        <dbReference type="Proteomes" id="UP000594263"/>
    </source>
</evidence>